<protein>
    <submittedName>
        <fullName evidence="1">Leucine Rich repeats (2 copies)</fullName>
    </submittedName>
</protein>
<comment type="caution">
    <text evidence="1">The sequence shown here is derived from an EMBL/GenBank/DDBJ whole genome shotgun (WGS) entry which is preliminary data.</text>
</comment>
<dbReference type="Proteomes" id="UP000320735">
    <property type="component" value="Unassembled WGS sequence"/>
</dbReference>
<proteinExistence type="predicted"/>
<accession>A0A5C6BPX1</accession>
<dbReference type="EMBL" id="SJPP01000001">
    <property type="protein sequence ID" value="TWU12654.1"/>
    <property type="molecule type" value="Genomic_DNA"/>
</dbReference>
<keyword evidence="2" id="KW-1185">Reference proteome</keyword>
<gene>
    <name evidence="1" type="ORF">CA54_14780</name>
</gene>
<dbReference type="GO" id="GO:0031146">
    <property type="term" value="P:SCF-dependent proteasomal ubiquitin-dependent protein catabolic process"/>
    <property type="evidence" value="ECO:0007669"/>
    <property type="project" value="TreeGrafter"/>
</dbReference>
<reference evidence="1 2" key="1">
    <citation type="submission" date="2019-02" db="EMBL/GenBank/DDBJ databases">
        <title>Deep-cultivation of Planctomycetes and their phenomic and genomic characterization uncovers novel biology.</title>
        <authorList>
            <person name="Wiegand S."/>
            <person name="Jogler M."/>
            <person name="Boedeker C."/>
            <person name="Pinto D."/>
            <person name="Vollmers J."/>
            <person name="Rivas-Marin E."/>
            <person name="Kohn T."/>
            <person name="Peeters S.H."/>
            <person name="Heuer A."/>
            <person name="Rast P."/>
            <person name="Oberbeckmann S."/>
            <person name="Bunk B."/>
            <person name="Jeske O."/>
            <person name="Meyerdierks A."/>
            <person name="Storesund J.E."/>
            <person name="Kallscheuer N."/>
            <person name="Luecker S."/>
            <person name="Lage O.M."/>
            <person name="Pohl T."/>
            <person name="Merkel B.J."/>
            <person name="Hornburger P."/>
            <person name="Mueller R.-W."/>
            <person name="Bruemmer F."/>
            <person name="Labrenz M."/>
            <person name="Spormann A.M."/>
            <person name="Op Den Camp H."/>
            <person name="Overmann J."/>
            <person name="Amann R."/>
            <person name="Jetten M.S.M."/>
            <person name="Mascher T."/>
            <person name="Medema M.H."/>
            <person name="Devos D.P."/>
            <person name="Kaster A.-K."/>
            <person name="Ovreas L."/>
            <person name="Rohde M."/>
            <person name="Galperin M.Y."/>
            <person name="Jogler C."/>
        </authorList>
    </citation>
    <scope>NUCLEOTIDE SEQUENCE [LARGE SCALE GENOMIC DNA]</scope>
    <source>
        <strain evidence="1 2">CA54</strain>
    </source>
</reference>
<dbReference type="SUPFAM" id="SSF52047">
    <property type="entry name" value="RNI-like"/>
    <property type="match status" value="1"/>
</dbReference>
<dbReference type="GO" id="GO:0019005">
    <property type="term" value="C:SCF ubiquitin ligase complex"/>
    <property type="evidence" value="ECO:0007669"/>
    <property type="project" value="TreeGrafter"/>
</dbReference>
<dbReference type="PANTHER" id="PTHR13318:SF95">
    <property type="entry name" value="F-BOX PROTEIN YLR352W"/>
    <property type="match status" value="1"/>
</dbReference>
<evidence type="ECO:0000313" key="1">
    <source>
        <dbReference type="EMBL" id="TWU12654.1"/>
    </source>
</evidence>
<dbReference type="Gene3D" id="3.80.10.10">
    <property type="entry name" value="Ribonuclease Inhibitor"/>
    <property type="match status" value="2"/>
</dbReference>
<dbReference type="PANTHER" id="PTHR13318">
    <property type="entry name" value="PARTNER OF PAIRED, ISOFORM B-RELATED"/>
    <property type="match status" value="1"/>
</dbReference>
<organism evidence="1 2">
    <name type="scientific">Symmachiella macrocystis</name>
    <dbReference type="NCBI Taxonomy" id="2527985"/>
    <lineage>
        <taxon>Bacteria</taxon>
        <taxon>Pseudomonadati</taxon>
        <taxon>Planctomycetota</taxon>
        <taxon>Planctomycetia</taxon>
        <taxon>Planctomycetales</taxon>
        <taxon>Planctomycetaceae</taxon>
        <taxon>Symmachiella</taxon>
    </lineage>
</organism>
<evidence type="ECO:0000313" key="2">
    <source>
        <dbReference type="Proteomes" id="UP000320735"/>
    </source>
</evidence>
<name>A0A5C6BPX1_9PLAN</name>
<sequence length="303" mass="33388">MTRDDANQADLIASLAKDLIEVVPDPEYGGMLVRSGGPGINVRCPEIGRLEGVTSIELMGTDIDDEGFPYLCHHHGLRKLRYNASHVTAKGLAHAKAWQQLTEVKIQCLPVKGLLDAFAALPQLEILSAIGCELNEHDLECLANCRRLRKLYLSNNPIRCGFRYAANCPQLEFLEAADTELDMEGMQEIAQLNSLRNLSFSHTPIDHDICMEIGSLTRLTRLSLGHTGVPASAATVLNQLPDLTELWWPSTGITMENIQDFASLKNLKELEVPGRPAPAPEIVKALRAALPHCDVNIWWPDAS</sequence>
<dbReference type="AlphaFoldDB" id="A0A5C6BPX1"/>
<dbReference type="InterPro" id="IPR032675">
    <property type="entry name" value="LRR_dom_sf"/>
</dbReference>